<feature type="transmembrane region" description="Helical" evidence="1">
    <location>
        <begin position="62"/>
        <end position="82"/>
    </location>
</feature>
<reference evidence="3" key="1">
    <citation type="journal article" date="2019" name="Int. J. Syst. Evol. Microbiol.">
        <title>The Global Catalogue of Microorganisms (GCM) 10K type strain sequencing project: providing services to taxonomists for standard genome sequencing and annotation.</title>
        <authorList>
            <consortium name="The Broad Institute Genomics Platform"/>
            <consortium name="The Broad Institute Genome Sequencing Center for Infectious Disease"/>
            <person name="Wu L."/>
            <person name="Ma J."/>
        </authorList>
    </citation>
    <scope>NUCLEOTIDE SEQUENCE [LARGE SCALE GENOMIC DNA]</scope>
    <source>
        <strain evidence="3">CGMCC 4.7204</strain>
    </source>
</reference>
<feature type="transmembrane region" description="Helical" evidence="1">
    <location>
        <begin position="453"/>
        <end position="472"/>
    </location>
</feature>
<dbReference type="EMBL" id="JBHSBA010000014">
    <property type="protein sequence ID" value="MFC4127383.1"/>
    <property type="molecule type" value="Genomic_DNA"/>
</dbReference>
<evidence type="ECO:0000313" key="3">
    <source>
        <dbReference type="Proteomes" id="UP001595767"/>
    </source>
</evidence>
<comment type="caution">
    <text evidence="2">The sequence shown here is derived from an EMBL/GenBank/DDBJ whole genome shotgun (WGS) entry which is preliminary data.</text>
</comment>
<evidence type="ECO:0008006" key="4">
    <source>
        <dbReference type="Google" id="ProtNLM"/>
    </source>
</evidence>
<organism evidence="2 3">
    <name type="scientific">Nocardia rhizosphaerae</name>
    <dbReference type="NCBI Taxonomy" id="1691571"/>
    <lineage>
        <taxon>Bacteria</taxon>
        <taxon>Bacillati</taxon>
        <taxon>Actinomycetota</taxon>
        <taxon>Actinomycetes</taxon>
        <taxon>Mycobacteriales</taxon>
        <taxon>Nocardiaceae</taxon>
        <taxon>Nocardia</taxon>
    </lineage>
</organism>
<protein>
    <recommendedName>
        <fullName evidence="4">Phage-related protein</fullName>
    </recommendedName>
</protein>
<feature type="transmembrane region" description="Helical" evidence="1">
    <location>
        <begin position="189"/>
        <end position="209"/>
    </location>
</feature>
<feature type="transmembrane region" description="Helical" evidence="1">
    <location>
        <begin position="478"/>
        <end position="502"/>
    </location>
</feature>
<keyword evidence="1" id="KW-0472">Membrane</keyword>
<evidence type="ECO:0000313" key="2">
    <source>
        <dbReference type="EMBL" id="MFC4127383.1"/>
    </source>
</evidence>
<keyword evidence="1" id="KW-0812">Transmembrane</keyword>
<proteinExistence type="predicted"/>
<feature type="transmembrane region" description="Helical" evidence="1">
    <location>
        <begin position="514"/>
        <end position="542"/>
    </location>
</feature>
<keyword evidence="1" id="KW-1133">Transmembrane helix</keyword>
<dbReference type="Proteomes" id="UP001595767">
    <property type="component" value="Unassembled WGS sequence"/>
</dbReference>
<feature type="transmembrane region" description="Helical" evidence="1">
    <location>
        <begin position="162"/>
        <end position="183"/>
    </location>
</feature>
<evidence type="ECO:0000256" key="1">
    <source>
        <dbReference type="SAM" id="Phobius"/>
    </source>
</evidence>
<dbReference type="RefSeq" id="WP_378552728.1">
    <property type="nucleotide sequence ID" value="NZ_JBHSBA010000014.1"/>
</dbReference>
<feature type="transmembrane region" description="Helical" evidence="1">
    <location>
        <begin position="613"/>
        <end position="637"/>
    </location>
</feature>
<accession>A0ABV8LB01</accession>
<name>A0ABV8LB01_9NOCA</name>
<sequence length="799" mass="80130">MASTAILAVRITGDGSGAQSAMRRTADTAKRMAATITAAGVAAVFVARNIGTISTVARYGGAAMSVLAGKALASSAALRFAANAAGKLARRAKLLGAALFAILPAPLRTALVKLGLALRLTGRAAAKAARDLGRLASAILVLRTVGRAVGAITRLWRTMGKLTLAAVPLLGALSAIATTAIAAGAAIGAALGAGIGGAVGTLAPALIAAKIGFSGLSRGAAEFNKQFAAANAELDKLVGQRMGPFLTAMDSMKRAVVDSFSAAMVPAFERLGSLVSTITPQMAGLGSTMGAMFSRIAEAVPTGAIQTMIETSRSFISALSPGIANLVGGLTQFGATASTVFARLGPEAGAALDSIGAKLAAITPEQIQGVFATISQTLTNIGNVLGPVVGLMAELGPIVSSSMAPAFAAVGAAITEASPALSNMAQVVFPALSQVIQNLAPIIPVLANAFTPWVTVLAAVAPLLASIAVAVAPMAPAILGIAIAVKAAMAAQALYNTVMLLYSNAGKIATAIQWAWNIAMSANPLAIVILAVIALIAVIVLIATKTTWFQTIWKAMAAAAVAAWNWIKDTALAIWNIIVTAVKTYIAVISAVISAVVSAIVGYWDFMASVWSAIWDGISAVASAVMSAIGSVISAAIDTAIGVFNTFKSIGEGAFNAVKTAIGFVGDAINTIIGFVQNLINAISNISFPSPPGWLSDLFGGAVGPQLVGVPGGAEVFRFLPPTPMTFGAAAPSLTAAAPSLGGVFASGSTAPPQITNINITVEGAIDPQAVGQQIKNILTGRDRTVGAAAAVDLRLGVA</sequence>
<keyword evidence="3" id="KW-1185">Reference proteome</keyword>
<gene>
    <name evidence="2" type="ORF">ACFOW8_20855</name>
</gene>
<feature type="transmembrane region" description="Helical" evidence="1">
    <location>
        <begin position="574"/>
        <end position="601"/>
    </location>
</feature>
<feature type="transmembrane region" description="Helical" evidence="1">
    <location>
        <begin position="32"/>
        <end position="50"/>
    </location>
</feature>